<dbReference type="Pfam" id="PF02082">
    <property type="entry name" value="Rrf2"/>
    <property type="match status" value="1"/>
</dbReference>
<dbReference type="STRING" id="1618994.UX57_C0003G0012"/>
<comment type="caution">
    <text evidence="2">The sequence shown here is derived from an EMBL/GenBank/DDBJ whole genome shotgun (WGS) entry which is preliminary data.</text>
</comment>
<dbReference type="GO" id="GO:0005829">
    <property type="term" value="C:cytosol"/>
    <property type="evidence" value="ECO:0007669"/>
    <property type="project" value="TreeGrafter"/>
</dbReference>
<dbReference type="GO" id="GO:0003700">
    <property type="term" value="F:DNA-binding transcription factor activity"/>
    <property type="evidence" value="ECO:0007669"/>
    <property type="project" value="TreeGrafter"/>
</dbReference>
<sequence length="134" mass="14836">MSSLLPMNARLHYAFLFLAALAQVYGTKDWLSLQAFSMQTGFVPQGYLEEIACTLRKAGIIKARRGVHGGYQLLHTPSAINLYDVVVALEVSIPLCGGMSCARHGCQLKKIWQRLQEGVDAELRSMTLQDLIVL</sequence>
<dbReference type="PANTHER" id="PTHR33221:SF5">
    <property type="entry name" value="HTH-TYPE TRANSCRIPTIONAL REGULATOR ISCR"/>
    <property type="match status" value="1"/>
</dbReference>
<organism evidence="2 3">
    <name type="scientific">Candidatus Uhrbacteria bacterium GW2011_GWE2_46_68</name>
    <dbReference type="NCBI Taxonomy" id="1618994"/>
    <lineage>
        <taxon>Bacteria</taxon>
        <taxon>Candidatus Uhriibacteriota</taxon>
    </lineage>
</organism>
<dbReference type="AlphaFoldDB" id="A0A0G1Q9L4"/>
<dbReference type="SUPFAM" id="SSF46785">
    <property type="entry name" value="Winged helix' DNA-binding domain"/>
    <property type="match status" value="1"/>
</dbReference>
<dbReference type="PROSITE" id="PS01332">
    <property type="entry name" value="HTH_RRF2_1"/>
    <property type="match status" value="1"/>
</dbReference>
<dbReference type="GO" id="GO:0003677">
    <property type="term" value="F:DNA binding"/>
    <property type="evidence" value="ECO:0007669"/>
    <property type="project" value="UniProtKB-KW"/>
</dbReference>
<dbReference type="EMBL" id="LCMS01000003">
    <property type="protein sequence ID" value="KKU41512.1"/>
    <property type="molecule type" value="Genomic_DNA"/>
</dbReference>
<dbReference type="InterPro" id="IPR000944">
    <property type="entry name" value="Tscrpt_reg_Rrf2"/>
</dbReference>
<dbReference type="InterPro" id="IPR036390">
    <property type="entry name" value="WH_DNA-bd_sf"/>
</dbReference>
<dbReference type="Proteomes" id="UP000034795">
    <property type="component" value="Unassembled WGS sequence"/>
</dbReference>
<dbReference type="PROSITE" id="PS51197">
    <property type="entry name" value="HTH_RRF2_2"/>
    <property type="match status" value="1"/>
</dbReference>
<gene>
    <name evidence="2" type="ORF">UX57_C0003G0012</name>
</gene>
<dbReference type="NCBIfam" id="TIGR00738">
    <property type="entry name" value="rrf2_super"/>
    <property type="match status" value="1"/>
</dbReference>
<keyword evidence="1" id="KW-0238">DNA-binding</keyword>
<proteinExistence type="predicted"/>
<dbReference type="PANTHER" id="PTHR33221">
    <property type="entry name" value="WINGED HELIX-TURN-HELIX TRANSCRIPTIONAL REGULATOR, RRF2 FAMILY"/>
    <property type="match status" value="1"/>
</dbReference>
<name>A0A0G1Q9L4_9BACT</name>
<evidence type="ECO:0000313" key="3">
    <source>
        <dbReference type="Proteomes" id="UP000034795"/>
    </source>
</evidence>
<evidence type="ECO:0000313" key="2">
    <source>
        <dbReference type="EMBL" id="KKU41512.1"/>
    </source>
</evidence>
<dbReference type="InterPro" id="IPR036388">
    <property type="entry name" value="WH-like_DNA-bd_sf"/>
</dbReference>
<evidence type="ECO:0000256" key="1">
    <source>
        <dbReference type="ARBA" id="ARBA00023125"/>
    </source>
</evidence>
<accession>A0A0G1Q9L4</accession>
<dbReference type="Gene3D" id="1.10.10.10">
    <property type="entry name" value="Winged helix-like DNA-binding domain superfamily/Winged helix DNA-binding domain"/>
    <property type="match status" value="1"/>
</dbReference>
<protein>
    <submittedName>
        <fullName evidence="2">Transcriptional regulator, BadM/Rrf2 family</fullName>
    </submittedName>
</protein>
<dbReference type="InterPro" id="IPR030489">
    <property type="entry name" value="TR_Rrf2-type_CS"/>
</dbReference>
<reference evidence="2 3" key="1">
    <citation type="journal article" date="2015" name="Nature">
        <title>rRNA introns, odd ribosomes, and small enigmatic genomes across a large radiation of phyla.</title>
        <authorList>
            <person name="Brown C.T."/>
            <person name="Hug L.A."/>
            <person name="Thomas B.C."/>
            <person name="Sharon I."/>
            <person name="Castelle C.J."/>
            <person name="Singh A."/>
            <person name="Wilkins M.J."/>
            <person name="Williams K.H."/>
            <person name="Banfield J.F."/>
        </authorList>
    </citation>
    <scope>NUCLEOTIDE SEQUENCE [LARGE SCALE GENOMIC DNA]</scope>
</reference>